<reference evidence="2 3" key="1">
    <citation type="submission" date="2020-02" db="EMBL/GenBank/DDBJ databases">
        <title>Complete genome sequences of six Lactobacillus iners strains isolated from the human vagina.</title>
        <authorList>
            <person name="France M.T."/>
            <person name="Rutt L."/>
            <person name="Narina S."/>
            <person name="Arbaugh S."/>
            <person name="Humphrys M.S."/>
            <person name="Ma B."/>
            <person name="Hayward M.R."/>
            <person name="Relman D."/>
            <person name="Kwon D.S."/>
            <person name="Ravel J."/>
        </authorList>
    </citation>
    <scope>NUCLEOTIDE SEQUENCE [LARGE SCALE GENOMIC DNA]</scope>
    <source>
        <strain evidence="2 3">C0210C1</strain>
    </source>
</reference>
<dbReference type="GeneID" id="93221660"/>
<keyword evidence="1" id="KW-0472">Membrane</keyword>
<dbReference type="Proteomes" id="UP000501676">
    <property type="component" value="Chromosome"/>
</dbReference>
<organism evidence="2 3">
    <name type="scientific">Lactobacillus iners</name>
    <dbReference type="NCBI Taxonomy" id="147802"/>
    <lineage>
        <taxon>Bacteria</taxon>
        <taxon>Bacillati</taxon>
        <taxon>Bacillota</taxon>
        <taxon>Bacilli</taxon>
        <taxon>Lactobacillales</taxon>
        <taxon>Lactobacillaceae</taxon>
        <taxon>Lactobacillus</taxon>
    </lineage>
</organism>
<protein>
    <submittedName>
        <fullName evidence="2">DUF1146 domain-containing protein</fullName>
    </submittedName>
</protein>
<dbReference type="EMBL" id="CP049228">
    <property type="protein sequence ID" value="QIH24008.1"/>
    <property type="molecule type" value="Genomic_DNA"/>
</dbReference>
<sequence>MKDLGIGALIRIITYLVTIAYSFKVVKCLALEKFIRKGKTNEVKILLIFIAISLGYLVGQFLINLMYYSMLLKWLFI</sequence>
<dbReference type="AlphaFoldDB" id="A0A6G7B9B8"/>
<accession>A0A6G7B9B8</accession>
<gene>
    <name evidence="2" type="ORF">G6Z83_04775</name>
</gene>
<keyword evidence="1" id="KW-0812">Transmembrane</keyword>
<evidence type="ECO:0000256" key="1">
    <source>
        <dbReference type="SAM" id="Phobius"/>
    </source>
</evidence>
<dbReference type="RefSeq" id="WP_006729208.1">
    <property type="nucleotide sequence ID" value="NZ_CABKQA010000001.1"/>
</dbReference>
<dbReference type="Pfam" id="PF06612">
    <property type="entry name" value="DUF1146"/>
    <property type="match status" value="1"/>
</dbReference>
<evidence type="ECO:0000313" key="3">
    <source>
        <dbReference type="Proteomes" id="UP000501676"/>
    </source>
</evidence>
<keyword evidence="1" id="KW-1133">Transmembrane helix</keyword>
<name>A0A6G7B9B8_9LACO</name>
<proteinExistence type="predicted"/>
<feature type="transmembrane region" description="Helical" evidence="1">
    <location>
        <begin position="46"/>
        <end position="68"/>
    </location>
</feature>
<evidence type="ECO:0000313" key="2">
    <source>
        <dbReference type="EMBL" id="QIH24008.1"/>
    </source>
</evidence>
<dbReference type="InterPro" id="IPR009526">
    <property type="entry name" value="DUF1146"/>
</dbReference>
<dbReference type="NCBIfam" id="TIGR02327">
    <property type="entry name" value="int_mem_ywzB"/>
    <property type="match status" value="1"/>
</dbReference>
<feature type="transmembrane region" description="Helical" evidence="1">
    <location>
        <begin position="6"/>
        <end position="26"/>
    </location>
</feature>